<dbReference type="GO" id="GO:0005634">
    <property type="term" value="C:nucleus"/>
    <property type="evidence" value="ECO:0007669"/>
    <property type="project" value="TreeGrafter"/>
</dbReference>
<dbReference type="Proteomes" id="UP001201262">
    <property type="component" value="Unassembled WGS sequence"/>
</dbReference>
<dbReference type="Gene3D" id="3.30.519.10">
    <property type="entry name" value="Guanine Nucleotide Dissociation Inhibitor, domain 2"/>
    <property type="match status" value="1"/>
</dbReference>
<sequence>MESLADTPWDVTISGTGLAQSLLALALSRSGKKILHVDKNTYYGGAEAAFSLQEAQEWADSLNKEPGREPFEDVSIHFPSSASHGGKALASSRAYSLSLSPYLVYTRSKLLPALISSKVYRQLEFQAVGSWWAYEDAATTEGTKSMSGNIRRVPGSREDIFADDSISMKEKRMLIKILRSVNQSSQLGEEQEDAIEEDLDLSFPDYMANKFNAPAKLNNALLSLSLSQKLPQQTSASFAVPRIKRHLASMNVFGPGFCSLLAKWGCGAEIAQVGCRALAVGGGVYVLGRGIQSINAQKDDANFHSITLSDGETIRSNHIIGSPWDLPAEESSSKITTQKVARSISIISSPLEPLFPRIAEGGTIPAGAVVVVPNQTLSSDAPDSPPVYLLVHSSDTGECPDGQCVIYGSVSVGGQDGQALLAAAVNQLLESITEVENTPTVLWTLRFTQIGILDSDVSPANIYRSSVSDRIIYFPPPNLDLAFNDAIVDSVRAGWKAVLGDEAQDDDFMNFEDREKYDDDS</sequence>
<gene>
    <name evidence="3" type="ORF">BGW36DRAFT_196177</name>
</gene>
<name>A0AAD4KMI8_9EURO</name>
<dbReference type="GeneID" id="70240124"/>
<evidence type="ECO:0000313" key="4">
    <source>
        <dbReference type="Proteomes" id="UP001201262"/>
    </source>
</evidence>
<dbReference type="RefSeq" id="XP_046070189.1">
    <property type="nucleotide sequence ID" value="XM_046209837.1"/>
</dbReference>
<dbReference type="PRINTS" id="PR00891">
    <property type="entry name" value="RABGDIREP"/>
</dbReference>
<dbReference type="GO" id="GO:0005968">
    <property type="term" value="C:Rab-protein geranylgeranyltransferase complex"/>
    <property type="evidence" value="ECO:0007669"/>
    <property type="project" value="TreeGrafter"/>
</dbReference>
<evidence type="ECO:0000256" key="2">
    <source>
        <dbReference type="PIRNR" id="PIRNR037514"/>
    </source>
</evidence>
<proteinExistence type="inferred from homology"/>
<dbReference type="SUPFAM" id="SSF54373">
    <property type="entry name" value="FAD-linked reductases, C-terminal domain"/>
    <property type="match status" value="1"/>
</dbReference>
<dbReference type="Pfam" id="PF00996">
    <property type="entry name" value="GDI"/>
    <property type="match status" value="1"/>
</dbReference>
<keyword evidence="3" id="KW-0808">Transferase</keyword>
<protein>
    <recommendedName>
        <fullName evidence="2">Rab proteins geranylgeranyltransferase</fullName>
    </recommendedName>
</protein>
<dbReference type="Gene3D" id="1.10.405.10">
    <property type="entry name" value="Guanine Nucleotide Dissociation Inhibitor, domain 1"/>
    <property type="match status" value="1"/>
</dbReference>
<dbReference type="EMBL" id="JAJTJA010000008">
    <property type="protein sequence ID" value="KAH8695047.1"/>
    <property type="molecule type" value="Genomic_DNA"/>
</dbReference>
<dbReference type="PANTHER" id="PTHR11787:SF4">
    <property type="entry name" value="CHM, RAB ESCORT PROTEIN 1"/>
    <property type="match status" value="1"/>
</dbReference>
<dbReference type="GO" id="GO:0005829">
    <property type="term" value="C:cytosol"/>
    <property type="evidence" value="ECO:0007669"/>
    <property type="project" value="TreeGrafter"/>
</dbReference>
<evidence type="ECO:0000313" key="3">
    <source>
        <dbReference type="EMBL" id="KAH8695047.1"/>
    </source>
</evidence>
<comment type="similarity">
    <text evidence="1 2">Belongs to the Rab GDI family.</text>
</comment>
<dbReference type="AlphaFoldDB" id="A0AAD4KMI8"/>
<dbReference type="InterPro" id="IPR036188">
    <property type="entry name" value="FAD/NAD-bd_sf"/>
</dbReference>
<reference evidence="3" key="1">
    <citation type="submission" date="2021-12" db="EMBL/GenBank/DDBJ databases">
        <title>Convergent genome expansion in fungi linked to evolution of root-endophyte symbiosis.</title>
        <authorList>
            <consortium name="DOE Joint Genome Institute"/>
            <person name="Ke Y.-H."/>
            <person name="Bonito G."/>
            <person name="Liao H.-L."/>
            <person name="Looney B."/>
            <person name="Rojas-Flechas A."/>
            <person name="Nash J."/>
            <person name="Hameed K."/>
            <person name="Schadt C."/>
            <person name="Martin F."/>
            <person name="Crous P.W."/>
            <person name="Miettinen O."/>
            <person name="Magnuson J.K."/>
            <person name="Labbe J."/>
            <person name="Jacobson D."/>
            <person name="Doktycz M.J."/>
            <person name="Veneault-Fourrey C."/>
            <person name="Kuo A."/>
            <person name="Mondo S."/>
            <person name="Calhoun S."/>
            <person name="Riley R."/>
            <person name="Ohm R."/>
            <person name="LaButti K."/>
            <person name="Andreopoulos B."/>
            <person name="Pangilinan J."/>
            <person name="Nolan M."/>
            <person name="Tritt A."/>
            <person name="Clum A."/>
            <person name="Lipzen A."/>
            <person name="Daum C."/>
            <person name="Barry K."/>
            <person name="Grigoriev I.V."/>
            <person name="Vilgalys R."/>
        </authorList>
    </citation>
    <scope>NUCLEOTIDE SEQUENCE</scope>
    <source>
        <strain evidence="3">PMI_201</strain>
    </source>
</reference>
<dbReference type="GO" id="GO:0016192">
    <property type="term" value="P:vesicle-mediated transport"/>
    <property type="evidence" value="ECO:0007669"/>
    <property type="project" value="TreeGrafter"/>
</dbReference>
<dbReference type="Gene3D" id="3.50.50.60">
    <property type="entry name" value="FAD/NAD(P)-binding domain"/>
    <property type="match status" value="1"/>
</dbReference>
<dbReference type="SUPFAM" id="SSF51905">
    <property type="entry name" value="FAD/NAD(P)-binding domain"/>
    <property type="match status" value="1"/>
</dbReference>
<organism evidence="3 4">
    <name type="scientific">Talaromyces proteolyticus</name>
    <dbReference type="NCBI Taxonomy" id="1131652"/>
    <lineage>
        <taxon>Eukaryota</taxon>
        <taxon>Fungi</taxon>
        <taxon>Dikarya</taxon>
        <taxon>Ascomycota</taxon>
        <taxon>Pezizomycotina</taxon>
        <taxon>Eurotiomycetes</taxon>
        <taxon>Eurotiomycetidae</taxon>
        <taxon>Eurotiales</taxon>
        <taxon>Trichocomaceae</taxon>
        <taxon>Talaromyces</taxon>
        <taxon>Talaromyces sect. Bacilispori</taxon>
    </lineage>
</organism>
<dbReference type="GO" id="GO:0005092">
    <property type="term" value="F:GDP-dissociation inhibitor activity"/>
    <property type="evidence" value="ECO:0007669"/>
    <property type="project" value="UniProtKB-UniRule"/>
</dbReference>
<dbReference type="GO" id="GO:0007264">
    <property type="term" value="P:small GTPase-mediated signal transduction"/>
    <property type="evidence" value="ECO:0007669"/>
    <property type="project" value="UniProtKB-UniRule"/>
</dbReference>
<comment type="caution">
    <text evidence="3">The sequence shown here is derived from an EMBL/GenBank/DDBJ whole genome shotgun (WGS) entry which is preliminary data.</text>
</comment>
<keyword evidence="4" id="KW-1185">Reference proteome</keyword>
<evidence type="ECO:0000256" key="1">
    <source>
        <dbReference type="ARBA" id="ARBA00005593"/>
    </source>
</evidence>
<dbReference type="InterPro" id="IPR017230">
    <property type="entry name" value="Mrs6"/>
</dbReference>
<dbReference type="InterPro" id="IPR018203">
    <property type="entry name" value="GDP_dissociation_inhibitor"/>
</dbReference>
<dbReference type="PIRSF" id="PIRSF037514">
    <property type="entry name" value="Rab_ger_ger_transf_A_fun"/>
    <property type="match status" value="1"/>
</dbReference>
<dbReference type="PANTHER" id="PTHR11787">
    <property type="entry name" value="RAB GDP-DISSOCIATION INHIBITOR"/>
    <property type="match status" value="1"/>
</dbReference>
<dbReference type="GO" id="GO:0016740">
    <property type="term" value="F:transferase activity"/>
    <property type="evidence" value="ECO:0007669"/>
    <property type="project" value="UniProtKB-KW"/>
</dbReference>
<accession>A0AAD4KMI8</accession>